<accession>A0ABR3JKG6</accession>
<sequence length="302" mass="34756">MSKLVLPPGLGLSLPSLELPCTSEAAAQSTPQVFHVTTPADEIHHTQHTSVYRVDIDVTGEHPRKISAILKTDILSSPRPDKFRHEASMYTELKRLQGHSIPTCFGLFQVSWDGRDVSVLVLEDCGDSIEADIDDLTDEFKAKAMSYAYRLHWLGFEHGDLELRNILNKNGEPFLIDFEHAKPHKCGVKLRVIMGEQNPGEIAFGCRELHRLSSQLLLWARCYVQYDGFNFSRNSISWDNMDGLLRRMEFYIRSDADRERMRNALKPLVAQVEEEREWCGNIDEARRYISMKQMHFEDFDDI</sequence>
<evidence type="ECO:0000313" key="1">
    <source>
        <dbReference type="EMBL" id="KAL0955631.1"/>
    </source>
</evidence>
<organism evidence="1 2">
    <name type="scientific">Hohenbuehelia grisea</name>
    <dbReference type="NCBI Taxonomy" id="104357"/>
    <lineage>
        <taxon>Eukaryota</taxon>
        <taxon>Fungi</taxon>
        <taxon>Dikarya</taxon>
        <taxon>Basidiomycota</taxon>
        <taxon>Agaricomycotina</taxon>
        <taxon>Agaricomycetes</taxon>
        <taxon>Agaricomycetidae</taxon>
        <taxon>Agaricales</taxon>
        <taxon>Pleurotineae</taxon>
        <taxon>Pleurotaceae</taxon>
        <taxon>Hohenbuehelia</taxon>
    </lineage>
</organism>
<name>A0ABR3JKG6_9AGAR</name>
<dbReference type="InterPro" id="IPR011009">
    <property type="entry name" value="Kinase-like_dom_sf"/>
</dbReference>
<dbReference type="PANTHER" id="PTHR37171:SF1">
    <property type="entry name" value="SERINE_THREONINE-PROTEIN KINASE YRZF-RELATED"/>
    <property type="match status" value="1"/>
</dbReference>
<dbReference type="EMBL" id="JASNQZ010000006">
    <property type="protein sequence ID" value="KAL0955631.1"/>
    <property type="molecule type" value="Genomic_DNA"/>
</dbReference>
<dbReference type="SUPFAM" id="SSF56112">
    <property type="entry name" value="Protein kinase-like (PK-like)"/>
    <property type="match status" value="1"/>
</dbReference>
<comment type="caution">
    <text evidence="1">The sequence shown here is derived from an EMBL/GenBank/DDBJ whole genome shotgun (WGS) entry which is preliminary data.</text>
</comment>
<evidence type="ECO:0000313" key="2">
    <source>
        <dbReference type="Proteomes" id="UP001556367"/>
    </source>
</evidence>
<dbReference type="Gene3D" id="1.10.510.10">
    <property type="entry name" value="Transferase(Phosphotransferase) domain 1"/>
    <property type="match status" value="1"/>
</dbReference>
<proteinExistence type="predicted"/>
<reference evidence="2" key="1">
    <citation type="submission" date="2024-06" db="EMBL/GenBank/DDBJ databases">
        <title>Multi-omics analyses provide insights into the biosynthesis of the anticancer antibiotic pleurotin in Hohenbuehelia grisea.</title>
        <authorList>
            <person name="Weaver J.A."/>
            <person name="Alberti F."/>
        </authorList>
    </citation>
    <scope>NUCLEOTIDE SEQUENCE [LARGE SCALE GENOMIC DNA]</scope>
    <source>
        <strain evidence="2">T-177</strain>
    </source>
</reference>
<protein>
    <recommendedName>
        <fullName evidence="3">Protein kinase domain-containing protein</fullName>
    </recommendedName>
</protein>
<evidence type="ECO:0008006" key="3">
    <source>
        <dbReference type="Google" id="ProtNLM"/>
    </source>
</evidence>
<dbReference type="PANTHER" id="PTHR37171">
    <property type="entry name" value="SERINE/THREONINE-PROTEIN KINASE YRZF-RELATED"/>
    <property type="match status" value="1"/>
</dbReference>
<keyword evidence="2" id="KW-1185">Reference proteome</keyword>
<gene>
    <name evidence="1" type="ORF">HGRIS_001864</name>
</gene>
<dbReference type="Proteomes" id="UP001556367">
    <property type="component" value="Unassembled WGS sequence"/>
</dbReference>
<dbReference type="InterPro" id="IPR052396">
    <property type="entry name" value="Meiotic_Drive_Suppr_Kinase"/>
</dbReference>